<evidence type="ECO:0000256" key="10">
    <source>
        <dbReference type="ARBA" id="ARBA00023004"/>
    </source>
</evidence>
<dbReference type="PANTHER" id="PTHR24292:SF103">
    <property type="entry name" value="CYTOCHROME P450 6BS1"/>
    <property type="match status" value="1"/>
</dbReference>
<dbReference type="PANTHER" id="PTHR24292">
    <property type="entry name" value="CYTOCHROME P450"/>
    <property type="match status" value="1"/>
</dbReference>
<dbReference type="GO" id="GO:0005506">
    <property type="term" value="F:iron ion binding"/>
    <property type="evidence" value="ECO:0007669"/>
    <property type="project" value="InterPro"/>
</dbReference>
<dbReference type="PRINTS" id="PR00463">
    <property type="entry name" value="EP450I"/>
</dbReference>
<keyword evidence="8" id="KW-0492">Microsome</keyword>
<reference evidence="15" key="2">
    <citation type="submission" date="2020-05" db="UniProtKB">
        <authorList>
            <consortium name="EnsemblMetazoa"/>
        </authorList>
    </citation>
    <scope>IDENTIFICATION</scope>
    <source>
        <strain evidence="15">FAR1</strain>
    </source>
</reference>
<comment type="subcellular location">
    <subcellularLocation>
        <location evidence="3">Endoplasmic reticulum membrane</location>
        <topology evidence="3">Peripheral membrane protein</topology>
    </subcellularLocation>
    <subcellularLocation>
        <location evidence="2">Microsome membrane</location>
        <topology evidence="2">Peripheral membrane protein</topology>
    </subcellularLocation>
</comment>
<dbReference type="GO" id="GO:0020037">
    <property type="term" value="F:heme binding"/>
    <property type="evidence" value="ECO:0007669"/>
    <property type="project" value="InterPro"/>
</dbReference>
<evidence type="ECO:0000256" key="5">
    <source>
        <dbReference type="ARBA" id="ARBA00022617"/>
    </source>
</evidence>
<keyword evidence="7" id="KW-0256">Endoplasmic reticulum</keyword>
<protein>
    <recommendedName>
        <fullName evidence="17">Cytochrome P450</fullName>
    </recommendedName>
</protein>
<keyword evidence="5 13" id="KW-0349">Heme</keyword>
<evidence type="ECO:0000256" key="8">
    <source>
        <dbReference type="ARBA" id="ARBA00022848"/>
    </source>
</evidence>
<keyword evidence="16" id="KW-1185">Reference proteome</keyword>
<evidence type="ECO:0000256" key="1">
    <source>
        <dbReference type="ARBA" id="ARBA00001971"/>
    </source>
</evidence>
<organism evidence="15 16">
    <name type="scientific">Anopheles farauti</name>
    <dbReference type="NCBI Taxonomy" id="69004"/>
    <lineage>
        <taxon>Eukaryota</taxon>
        <taxon>Metazoa</taxon>
        <taxon>Ecdysozoa</taxon>
        <taxon>Arthropoda</taxon>
        <taxon>Hexapoda</taxon>
        <taxon>Insecta</taxon>
        <taxon>Pterygota</taxon>
        <taxon>Neoptera</taxon>
        <taxon>Endopterygota</taxon>
        <taxon>Diptera</taxon>
        <taxon>Nematocera</taxon>
        <taxon>Culicoidea</taxon>
        <taxon>Culicidae</taxon>
        <taxon>Anophelinae</taxon>
        <taxon>Anopheles</taxon>
    </lineage>
</organism>
<evidence type="ECO:0000256" key="4">
    <source>
        <dbReference type="ARBA" id="ARBA00010617"/>
    </source>
</evidence>
<dbReference type="Pfam" id="PF00067">
    <property type="entry name" value="p450"/>
    <property type="match status" value="1"/>
</dbReference>
<dbReference type="GO" id="GO:0004497">
    <property type="term" value="F:monooxygenase activity"/>
    <property type="evidence" value="ECO:0007669"/>
    <property type="project" value="UniProtKB-KW"/>
</dbReference>
<comment type="cofactor">
    <cofactor evidence="1 13">
        <name>heme</name>
        <dbReference type="ChEBI" id="CHEBI:30413"/>
    </cofactor>
</comment>
<evidence type="ECO:0000256" key="12">
    <source>
        <dbReference type="ARBA" id="ARBA00023136"/>
    </source>
</evidence>
<dbReference type="STRING" id="69004.A0A499FUV6"/>
<evidence type="ECO:0000313" key="15">
    <source>
        <dbReference type="EnsemblMetazoa" id="AFAF021848-PA"/>
    </source>
</evidence>
<dbReference type="EnsemblMetazoa" id="AFAF021848-RA">
    <property type="protein sequence ID" value="AFAF021848-PA"/>
    <property type="gene ID" value="AFAF021848"/>
</dbReference>
<dbReference type="Proteomes" id="UP000075886">
    <property type="component" value="Unassembled WGS sequence"/>
</dbReference>
<dbReference type="VEuPathDB" id="VectorBase:AFAF021848"/>
<comment type="similarity">
    <text evidence="4 14">Belongs to the cytochrome P450 family.</text>
</comment>
<evidence type="ECO:0000256" key="11">
    <source>
        <dbReference type="ARBA" id="ARBA00023033"/>
    </source>
</evidence>
<dbReference type="InterPro" id="IPR036396">
    <property type="entry name" value="Cyt_P450_sf"/>
</dbReference>
<dbReference type="GO" id="GO:0005789">
    <property type="term" value="C:endoplasmic reticulum membrane"/>
    <property type="evidence" value="ECO:0007669"/>
    <property type="project" value="UniProtKB-SubCell"/>
</dbReference>
<dbReference type="SUPFAM" id="SSF48264">
    <property type="entry name" value="Cytochrome P450"/>
    <property type="match status" value="1"/>
</dbReference>
<accession>A0A499FUV6</accession>
<keyword evidence="6 13" id="KW-0479">Metal-binding</keyword>
<dbReference type="InterPro" id="IPR050476">
    <property type="entry name" value="Insect_CytP450_Detox"/>
</dbReference>
<keyword evidence="11 14" id="KW-0503">Monooxygenase</keyword>
<keyword evidence="9 14" id="KW-0560">Oxidoreductase</keyword>
<evidence type="ECO:0000256" key="9">
    <source>
        <dbReference type="ARBA" id="ARBA00023002"/>
    </source>
</evidence>
<dbReference type="InterPro" id="IPR001128">
    <property type="entry name" value="Cyt_P450"/>
</dbReference>
<dbReference type="Gene3D" id="1.10.630.10">
    <property type="entry name" value="Cytochrome P450"/>
    <property type="match status" value="1"/>
</dbReference>
<evidence type="ECO:0000313" key="16">
    <source>
        <dbReference type="Proteomes" id="UP000075886"/>
    </source>
</evidence>
<dbReference type="InterPro" id="IPR017972">
    <property type="entry name" value="Cyt_P450_CS"/>
</dbReference>
<evidence type="ECO:0000256" key="2">
    <source>
        <dbReference type="ARBA" id="ARBA00004174"/>
    </source>
</evidence>
<evidence type="ECO:0000256" key="6">
    <source>
        <dbReference type="ARBA" id="ARBA00022723"/>
    </source>
</evidence>
<evidence type="ECO:0000256" key="7">
    <source>
        <dbReference type="ARBA" id="ARBA00022824"/>
    </source>
</evidence>
<proteinExistence type="inferred from homology"/>
<keyword evidence="12" id="KW-0472">Membrane</keyword>
<dbReference type="EMBL" id="AXCN02001143">
    <property type="status" value="NOT_ANNOTATED_CDS"/>
    <property type="molecule type" value="Genomic_DNA"/>
</dbReference>
<evidence type="ECO:0000256" key="3">
    <source>
        <dbReference type="ARBA" id="ARBA00004406"/>
    </source>
</evidence>
<reference evidence="16" key="1">
    <citation type="submission" date="2014-01" db="EMBL/GenBank/DDBJ databases">
        <title>The Genome Sequence of Anopheles farauti FAR1 (V2).</title>
        <authorList>
            <consortium name="The Broad Institute Genomics Platform"/>
            <person name="Neafsey D.E."/>
            <person name="Besansky N."/>
            <person name="Howell P."/>
            <person name="Walton C."/>
            <person name="Young S.K."/>
            <person name="Zeng Q."/>
            <person name="Gargeya S."/>
            <person name="Fitzgerald M."/>
            <person name="Haas B."/>
            <person name="Abouelleil A."/>
            <person name="Allen A.W."/>
            <person name="Alvarado L."/>
            <person name="Arachchi H.M."/>
            <person name="Berlin A.M."/>
            <person name="Chapman S.B."/>
            <person name="Gainer-Dewar J."/>
            <person name="Goldberg J."/>
            <person name="Griggs A."/>
            <person name="Gujja S."/>
            <person name="Hansen M."/>
            <person name="Howarth C."/>
            <person name="Imamovic A."/>
            <person name="Ireland A."/>
            <person name="Larimer J."/>
            <person name="McCowan C."/>
            <person name="Murphy C."/>
            <person name="Pearson M."/>
            <person name="Poon T.W."/>
            <person name="Priest M."/>
            <person name="Roberts A."/>
            <person name="Saif S."/>
            <person name="Shea T."/>
            <person name="Sisk P."/>
            <person name="Sykes S."/>
            <person name="Wortman J."/>
            <person name="Nusbaum C."/>
            <person name="Birren B."/>
        </authorList>
    </citation>
    <scope>NUCLEOTIDE SEQUENCE [LARGE SCALE GENOMIC DNA]</scope>
    <source>
        <strain evidence="16">FAR1</strain>
    </source>
</reference>
<feature type="binding site" description="axial binding residue" evidence="13">
    <location>
        <position position="439"/>
    </location>
    <ligand>
        <name>heme</name>
        <dbReference type="ChEBI" id="CHEBI:30413"/>
    </ligand>
    <ligandPart>
        <name>Fe</name>
        <dbReference type="ChEBI" id="CHEBI:18248"/>
    </ligandPart>
</feature>
<dbReference type="PROSITE" id="PS00086">
    <property type="entry name" value="CYTOCHROME_P450"/>
    <property type="match status" value="1"/>
</dbReference>
<keyword evidence="10 13" id="KW-0408">Iron</keyword>
<dbReference type="AlphaFoldDB" id="A0A499FUV6"/>
<evidence type="ECO:0000256" key="13">
    <source>
        <dbReference type="PIRSR" id="PIRSR602401-1"/>
    </source>
</evidence>
<name>A0A499FUV6_9DIPT</name>
<dbReference type="CDD" id="cd11056">
    <property type="entry name" value="CYP6-like"/>
    <property type="match status" value="1"/>
</dbReference>
<sequence>MILTGTILLLCGVLSLLAYLAHQRYHYWTIRNVPTLPATFPFGHFAALRKKSLAEVSMELYQQTDRKARFYGLTVMLYPVVMITDLDLIKTVLIKDFAYFPDHGVYHNESVDTFSCHLFCLEGAKWKAIRSKLSPTFTTGRMKAMFPILHAVSTNFTAFLRSEVGRSAELDVKDCCARLMIDNIGGCAFGIECNSFHDPNSAFRRAGQLVFDSPRHSQLVSNLLRLYPALGRALGLKVNHDEVIEFFTDIVERTVAMRENSTSKRNDLIDTMMELRDASGGAPALTMNDLMAQAFGFFVAGYETSSSNVTFCLYELALNEHCQERARECVQQALEKHGGLTYEAIADMDYLDRCINETFRKYPPLPILQRLSCKPYRIPGSDVILPAKMKIHIPVYAIQRDERYYPDPDRFDPDRFAPEAAAGRHFSTFLPFGEGPRICIGQRLGLMQSRIGLATILANFRVRPGPRTPITLEYAKDAVTLQSSSNMFLQVEAL</sequence>
<dbReference type="GO" id="GO:0016705">
    <property type="term" value="F:oxidoreductase activity, acting on paired donors, with incorporation or reduction of molecular oxygen"/>
    <property type="evidence" value="ECO:0007669"/>
    <property type="project" value="InterPro"/>
</dbReference>
<dbReference type="InterPro" id="IPR002401">
    <property type="entry name" value="Cyt_P450_E_grp-I"/>
</dbReference>
<dbReference type="FunFam" id="1.10.630.10:FF:000042">
    <property type="entry name" value="Cytochrome P450"/>
    <property type="match status" value="1"/>
</dbReference>
<dbReference type="PRINTS" id="PR00385">
    <property type="entry name" value="P450"/>
</dbReference>
<evidence type="ECO:0000256" key="14">
    <source>
        <dbReference type="RuleBase" id="RU000461"/>
    </source>
</evidence>
<evidence type="ECO:0008006" key="17">
    <source>
        <dbReference type="Google" id="ProtNLM"/>
    </source>
</evidence>